<keyword evidence="4" id="KW-0238">DNA-binding</keyword>
<dbReference type="GO" id="GO:0005829">
    <property type="term" value="C:cytosol"/>
    <property type="evidence" value="ECO:0007669"/>
    <property type="project" value="TreeGrafter"/>
</dbReference>
<dbReference type="InterPro" id="IPR053392">
    <property type="entry name" value="Transposase_IS30-like"/>
</dbReference>
<organism evidence="8 9">
    <name type="scientific">Lacticaseibacillus manihotivorans</name>
    <dbReference type="NCBI Taxonomy" id="88233"/>
    <lineage>
        <taxon>Bacteria</taxon>
        <taxon>Bacillati</taxon>
        <taxon>Bacillota</taxon>
        <taxon>Bacilli</taxon>
        <taxon>Lactobacillales</taxon>
        <taxon>Lactobacillaceae</taxon>
        <taxon>Lacticaseibacillus</taxon>
    </lineage>
</organism>
<dbReference type="CDD" id="cd00093">
    <property type="entry name" value="HTH_XRE"/>
    <property type="match status" value="1"/>
</dbReference>
<evidence type="ECO:0000256" key="6">
    <source>
        <dbReference type="SAM" id="MobiDB-lite"/>
    </source>
</evidence>
<comment type="similarity">
    <text evidence="2">Belongs to the transposase IS30 family.</text>
</comment>
<dbReference type="EMBL" id="CP045068">
    <property type="protein sequence ID" value="QFQ93054.1"/>
    <property type="molecule type" value="Genomic_DNA"/>
</dbReference>
<evidence type="ECO:0000256" key="2">
    <source>
        <dbReference type="ARBA" id="ARBA00006363"/>
    </source>
</evidence>
<dbReference type="InterPro" id="IPR001584">
    <property type="entry name" value="Integrase_cat-core"/>
</dbReference>
<dbReference type="InterPro" id="IPR001598">
    <property type="entry name" value="Transposase_IS30_CS"/>
</dbReference>
<evidence type="ECO:0000313" key="9">
    <source>
        <dbReference type="Proteomes" id="UP000388452"/>
    </source>
</evidence>
<name>A0A5P8JW96_9LACO</name>
<dbReference type="NCBIfam" id="NF033563">
    <property type="entry name" value="transpos_IS30"/>
    <property type="match status" value="1"/>
</dbReference>
<comment type="function">
    <text evidence="1">Required for the transposition of the insertion element.</text>
</comment>
<sequence length="332" mass="38203">MEGPYNHLTLINRETILVGLKTGLTQTEIATRIGCSRSTVSREINRNGGWQNYSAATAQANYQQARLNSHRSRILSNSETRDRIVNYIVHNHWSPEQISARLAHEHDALHISYTTIYRGIQLDNLGVKKNHGARGFARKLRHHGKTRKVKGTVNETRGKLNNAPSIHDRPASANHRTRFGDWEGDTVHGKRGHSALITLVDRKSRYLLSERVTKVDSERVKQGMIDLFLTLSPERVRSITPDRGTEFSQYKEIGEVLNAKMFFPDPHAPQQRGTNENTNGLLREYFPKHTYLDNIYDQQIAFFVEQLNNRPRKVLGWRTPSEVFWNKKLHLV</sequence>
<dbReference type="PROSITE" id="PS50994">
    <property type="entry name" value="INTEGRASE"/>
    <property type="match status" value="1"/>
</dbReference>
<dbReference type="PANTHER" id="PTHR10948">
    <property type="entry name" value="TRANSPOSASE"/>
    <property type="match status" value="1"/>
</dbReference>
<dbReference type="Pfam" id="PF00665">
    <property type="entry name" value="rve"/>
    <property type="match status" value="1"/>
</dbReference>
<keyword evidence="3" id="KW-0815">Transposition</keyword>
<dbReference type="InterPro" id="IPR009057">
    <property type="entry name" value="Homeodomain-like_sf"/>
</dbReference>
<dbReference type="Proteomes" id="UP000388452">
    <property type="component" value="Chromosome"/>
</dbReference>
<evidence type="ECO:0000256" key="1">
    <source>
        <dbReference type="ARBA" id="ARBA00002190"/>
    </source>
</evidence>
<dbReference type="InterPro" id="IPR025246">
    <property type="entry name" value="IS30-like_HTH"/>
</dbReference>
<proteinExistence type="inferred from homology"/>
<dbReference type="GO" id="GO:0004803">
    <property type="term" value="F:transposase activity"/>
    <property type="evidence" value="ECO:0007669"/>
    <property type="project" value="InterPro"/>
</dbReference>
<dbReference type="SUPFAM" id="SSF46689">
    <property type="entry name" value="Homeodomain-like"/>
    <property type="match status" value="1"/>
</dbReference>
<feature type="region of interest" description="Disordered" evidence="6">
    <location>
        <begin position="157"/>
        <end position="177"/>
    </location>
</feature>
<evidence type="ECO:0000256" key="3">
    <source>
        <dbReference type="ARBA" id="ARBA00022578"/>
    </source>
</evidence>
<dbReference type="GO" id="GO:0003677">
    <property type="term" value="F:DNA binding"/>
    <property type="evidence" value="ECO:0007669"/>
    <property type="project" value="UniProtKB-KW"/>
</dbReference>
<keyword evidence="5" id="KW-0233">DNA recombination</keyword>
<dbReference type="AlphaFoldDB" id="A0A5P8JW96"/>
<evidence type="ECO:0000256" key="4">
    <source>
        <dbReference type="ARBA" id="ARBA00023125"/>
    </source>
</evidence>
<dbReference type="Pfam" id="PF13936">
    <property type="entry name" value="HTH_38"/>
    <property type="match status" value="1"/>
</dbReference>
<dbReference type="InterPro" id="IPR051917">
    <property type="entry name" value="Transposase-Integrase"/>
</dbReference>
<feature type="domain" description="Integrase catalytic" evidence="7">
    <location>
        <begin position="166"/>
        <end position="328"/>
    </location>
</feature>
<reference evidence="8 9" key="1">
    <citation type="submission" date="2019-10" db="EMBL/GenBank/DDBJ databases">
        <title>Genome sequencing of Lactobacillus manihotivorans.</title>
        <authorList>
            <person name="Kim K."/>
        </authorList>
    </citation>
    <scope>NUCLEOTIDE SEQUENCE [LARGE SCALE GENOMIC DNA]</scope>
    <source>
        <strain evidence="8 9">LM010</strain>
    </source>
</reference>
<dbReference type="InterPro" id="IPR036397">
    <property type="entry name" value="RNaseH_sf"/>
</dbReference>
<dbReference type="PANTHER" id="PTHR10948:SF23">
    <property type="entry name" value="TRANSPOSASE INSI FOR INSERTION SEQUENCE ELEMENT IS30A-RELATED"/>
    <property type="match status" value="1"/>
</dbReference>
<dbReference type="Gene3D" id="3.30.420.10">
    <property type="entry name" value="Ribonuclease H-like superfamily/Ribonuclease H"/>
    <property type="match status" value="1"/>
</dbReference>
<dbReference type="InterPro" id="IPR012337">
    <property type="entry name" value="RNaseH-like_sf"/>
</dbReference>
<dbReference type="GO" id="GO:0015074">
    <property type="term" value="P:DNA integration"/>
    <property type="evidence" value="ECO:0007669"/>
    <property type="project" value="InterPro"/>
</dbReference>
<dbReference type="RefSeq" id="WP_056965011.1">
    <property type="nucleotide sequence ID" value="NZ_CP045068.1"/>
</dbReference>
<evidence type="ECO:0000256" key="5">
    <source>
        <dbReference type="ARBA" id="ARBA00023172"/>
    </source>
</evidence>
<dbReference type="InterPro" id="IPR001387">
    <property type="entry name" value="Cro/C1-type_HTH"/>
</dbReference>
<dbReference type="Gene3D" id="1.10.10.60">
    <property type="entry name" value="Homeodomain-like"/>
    <property type="match status" value="1"/>
</dbReference>
<dbReference type="SUPFAM" id="SSF53098">
    <property type="entry name" value="Ribonuclease H-like"/>
    <property type="match status" value="1"/>
</dbReference>
<protein>
    <submittedName>
        <fullName evidence="8">IS30 family transposase</fullName>
    </submittedName>
</protein>
<gene>
    <name evidence="8" type="ORF">LM010_16360</name>
</gene>
<evidence type="ECO:0000313" key="8">
    <source>
        <dbReference type="EMBL" id="QFQ93054.1"/>
    </source>
</evidence>
<dbReference type="PROSITE" id="PS01043">
    <property type="entry name" value="TRANSPOSASE_IS30"/>
    <property type="match status" value="1"/>
</dbReference>
<accession>A0A5P8JW96</accession>
<evidence type="ECO:0000259" key="7">
    <source>
        <dbReference type="PROSITE" id="PS50994"/>
    </source>
</evidence>
<dbReference type="GO" id="GO:0006313">
    <property type="term" value="P:DNA transposition"/>
    <property type="evidence" value="ECO:0007669"/>
    <property type="project" value="InterPro"/>
</dbReference>